<evidence type="ECO:0000256" key="6">
    <source>
        <dbReference type="ARBA" id="ARBA00023288"/>
    </source>
</evidence>
<evidence type="ECO:0000256" key="7">
    <source>
        <dbReference type="RuleBase" id="RU362097"/>
    </source>
</evidence>
<organism evidence="9 10">
    <name type="scientific">Halopseudomonas xinjiangensis</name>
    <dbReference type="NCBI Taxonomy" id="487184"/>
    <lineage>
        <taxon>Bacteria</taxon>
        <taxon>Pseudomonadati</taxon>
        <taxon>Pseudomonadota</taxon>
        <taxon>Gammaproteobacteria</taxon>
        <taxon>Pseudomonadales</taxon>
        <taxon>Pseudomonadaceae</taxon>
        <taxon>Halopseudomonas</taxon>
    </lineage>
</organism>
<dbReference type="STRING" id="487184.SAMN05216421_0558"/>
<evidence type="ECO:0000256" key="5">
    <source>
        <dbReference type="ARBA" id="ARBA00023237"/>
    </source>
</evidence>
<keyword evidence="3 7" id="KW-0812">Transmembrane</keyword>
<comment type="similarity">
    <text evidence="1 7">Belongs to the outer membrane factor (OMF) (TC 1.B.17) family.</text>
</comment>
<dbReference type="PANTHER" id="PTHR30203:SF33">
    <property type="entry name" value="BLR4455 PROTEIN"/>
    <property type="match status" value="1"/>
</dbReference>
<evidence type="ECO:0000256" key="1">
    <source>
        <dbReference type="ARBA" id="ARBA00007613"/>
    </source>
</evidence>
<evidence type="ECO:0000256" key="3">
    <source>
        <dbReference type="ARBA" id="ARBA00022692"/>
    </source>
</evidence>
<dbReference type="AlphaFoldDB" id="A0A1H1MX28"/>
<evidence type="ECO:0000313" key="9">
    <source>
        <dbReference type="EMBL" id="SDR91264.1"/>
    </source>
</evidence>
<evidence type="ECO:0000256" key="4">
    <source>
        <dbReference type="ARBA" id="ARBA00023139"/>
    </source>
</evidence>
<dbReference type="NCBIfam" id="TIGR01845">
    <property type="entry name" value="outer_NodT"/>
    <property type="match status" value="1"/>
</dbReference>
<protein>
    <submittedName>
        <fullName evidence="9">Efflux transporter, outer membrane factor (OMF) lipoprotein, NodT family</fullName>
    </submittedName>
</protein>
<keyword evidence="6 7" id="KW-0449">Lipoprotein</keyword>
<dbReference type="InterPro" id="IPR010131">
    <property type="entry name" value="MdtP/NodT-like"/>
</dbReference>
<keyword evidence="5" id="KW-0998">Cell outer membrane</keyword>
<keyword evidence="10" id="KW-1185">Reference proteome</keyword>
<dbReference type="GO" id="GO:0015562">
    <property type="term" value="F:efflux transmembrane transporter activity"/>
    <property type="evidence" value="ECO:0007669"/>
    <property type="project" value="InterPro"/>
</dbReference>
<feature type="region of interest" description="Disordered" evidence="8">
    <location>
        <begin position="89"/>
        <end position="108"/>
    </location>
</feature>
<dbReference type="GO" id="GO:0009279">
    <property type="term" value="C:cell outer membrane"/>
    <property type="evidence" value="ECO:0007669"/>
    <property type="project" value="UniProtKB-SubCell"/>
</dbReference>
<dbReference type="Pfam" id="PF02321">
    <property type="entry name" value="OEP"/>
    <property type="match status" value="2"/>
</dbReference>
<dbReference type="EMBL" id="LT629736">
    <property type="protein sequence ID" value="SDR91264.1"/>
    <property type="molecule type" value="Genomic_DNA"/>
</dbReference>
<reference evidence="10" key="1">
    <citation type="submission" date="2016-10" db="EMBL/GenBank/DDBJ databases">
        <authorList>
            <person name="Varghese N."/>
            <person name="Submissions S."/>
        </authorList>
    </citation>
    <scope>NUCLEOTIDE SEQUENCE [LARGE SCALE GENOMIC DNA]</scope>
    <source>
        <strain evidence="10">NRRL B-51270</strain>
    </source>
</reference>
<accession>A0A1H1MX28</accession>
<dbReference type="Gene3D" id="1.20.1600.10">
    <property type="entry name" value="Outer membrane efflux proteins (OEP)"/>
    <property type="match status" value="1"/>
</dbReference>
<gene>
    <name evidence="9" type="ORF">SAMN05216421_0558</name>
</gene>
<dbReference type="InterPro" id="IPR003423">
    <property type="entry name" value="OMP_efflux"/>
</dbReference>
<name>A0A1H1MX28_9GAMM</name>
<comment type="subcellular location">
    <subcellularLocation>
        <location evidence="7">Cell outer membrane</location>
        <topology evidence="7">Lipid-anchor</topology>
    </subcellularLocation>
</comment>
<dbReference type="PANTHER" id="PTHR30203">
    <property type="entry name" value="OUTER MEMBRANE CATION EFFLUX PROTEIN"/>
    <property type="match status" value="1"/>
</dbReference>
<keyword evidence="4 7" id="KW-0564">Palmitate</keyword>
<evidence type="ECO:0000313" key="10">
    <source>
        <dbReference type="Proteomes" id="UP000243207"/>
    </source>
</evidence>
<keyword evidence="7" id="KW-0472">Membrane</keyword>
<keyword evidence="2 7" id="KW-1134">Transmembrane beta strand</keyword>
<evidence type="ECO:0000256" key="8">
    <source>
        <dbReference type="SAM" id="MobiDB-lite"/>
    </source>
</evidence>
<evidence type="ECO:0000256" key="2">
    <source>
        <dbReference type="ARBA" id="ARBA00022452"/>
    </source>
</evidence>
<dbReference type="Proteomes" id="UP000243207">
    <property type="component" value="Chromosome I"/>
</dbReference>
<sequence length="459" mass="49967">MLTGCAINTPQPDASVAMPATWNTQTRNEDWPSADWWRAYQAPALDALLEQARLGNLDLATSAAQLLQADAQLQQAGASLLPQVSGSFSASRSQSENQTSSQTSSNRSSFGAALNASYEVDFWGRNRATVESARATLQASRFDRETLGLGIDASVASTWFQWLEVQERLALARRSLDNAERVLQLIDARQRFGAADQLEVSQQRTLVLQLRASLPALEQSELQLRNALALLLGTAPGERMPATETLGTLVVPEIGAGLPAELLARRPDIRASEARLAAANADLNAARAALYPSIQLTGQLGVQSLALSGLVNDPTSTWNLVAGLTQPIFQGGRLRAQVDLSEARQQELLVDYRRTVLQALQDADTALGAVYQARVRFALLEQATAEAQRAFELAETRYRAGAITQQSLLDTQRTWYQSQDTLLQQRSAWLQSTVDLFRALGGGWQEPALSYAEPPRPGE</sequence>
<proteinExistence type="inferred from homology"/>
<dbReference type="Gene3D" id="2.20.200.10">
    <property type="entry name" value="Outer membrane efflux proteins (OEP)"/>
    <property type="match status" value="1"/>
</dbReference>
<dbReference type="SUPFAM" id="SSF56954">
    <property type="entry name" value="Outer membrane efflux proteins (OEP)"/>
    <property type="match status" value="1"/>
</dbReference>